<dbReference type="AlphaFoldDB" id="A0A1I7IT22"/>
<dbReference type="CDD" id="cd06193">
    <property type="entry name" value="siderophore_interacting"/>
    <property type="match status" value="1"/>
</dbReference>
<comment type="similarity">
    <text evidence="1">Belongs to the SIP oxidoreductase family.</text>
</comment>
<dbReference type="Pfam" id="PF04954">
    <property type="entry name" value="SIP"/>
    <property type="match status" value="1"/>
</dbReference>
<dbReference type="Pfam" id="PF08021">
    <property type="entry name" value="FAD_binding_9"/>
    <property type="match status" value="1"/>
</dbReference>
<dbReference type="InterPro" id="IPR017938">
    <property type="entry name" value="Riboflavin_synthase-like_b-brl"/>
</dbReference>
<evidence type="ECO:0000259" key="2">
    <source>
        <dbReference type="Pfam" id="PF04954"/>
    </source>
</evidence>
<dbReference type="PANTHER" id="PTHR30157:SF0">
    <property type="entry name" value="NADPH-DEPENDENT FERRIC-CHELATE REDUCTASE"/>
    <property type="match status" value="1"/>
</dbReference>
<feature type="domain" description="SIP-like Rossmann fold" evidence="2">
    <location>
        <begin position="128"/>
        <end position="246"/>
    </location>
</feature>
<reference evidence="5" key="1">
    <citation type="submission" date="2016-10" db="EMBL/GenBank/DDBJ databases">
        <authorList>
            <person name="Varghese N."/>
            <person name="Submissions S."/>
        </authorList>
    </citation>
    <scope>NUCLEOTIDE SEQUENCE [LARGE SCALE GENOMIC DNA]</scope>
    <source>
        <strain evidence="5">CGMCC 1.12333</strain>
    </source>
</reference>
<organism evidence="4 5">
    <name type="scientific">Pustulibacterium marinum</name>
    <dbReference type="NCBI Taxonomy" id="1224947"/>
    <lineage>
        <taxon>Bacteria</taxon>
        <taxon>Pseudomonadati</taxon>
        <taxon>Bacteroidota</taxon>
        <taxon>Flavobacteriia</taxon>
        <taxon>Flavobacteriales</taxon>
        <taxon>Flavobacteriaceae</taxon>
        <taxon>Pustulibacterium</taxon>
    </lineage>
</organism>
<protein>
    <submittedName>
        <fullName evidence="4">NADPH-dependent ferric siderophore reductase, contains FAD-binding and SIP domains</fullName>
    </submittedName>
</protein>
<evidence type="ECO:0000313" key="4">
    <source>
        <dbReference type="EMBL" id="SFU76085.1"/>
    </source>
</evidence>
<feature type="domain" description="Siderophore-interacting FAD-binding" evidence="3">
    <location>
        <begin position="13"/>
        <end position="116"/>
    </location>
</feature>
<dbReference type="RefSeq" id="WP_093026496.1">
    <property type="nucleotide sequence ID" value="NZ_FPBK01000021.1"/>
</dbReference>
<dbReference type="Gene3D" id="3.40.50.80">
    <property type="entry name" value="Nucleotide-binding domain of ferredoxin-NADP reductase (FNR) module"/>
    <property type="match status" value="1"/>
</dbReference>
<dbReference type="OrthoDB" id="9814826at2"/>
<evidence type="ECO:0000313" key="5">
    <source>
        <dbReference type="Proteomes" id="UP000199138"/>
    </source>
</evidence>
<dbReference type="EMBL" id="FPBK01000021">
    <property type="protein sequence ID" value="SFU76085.1"/>
    <property type="molecule type" value="Genomic_DNA"/>
</dbReference>
<dbReference type="InterPro" id="IPR039261">
    <property type="entry name" value="FNR_nucleotide-bd"/>
</dbReference>
<dbReference type="SUPFAM" id="SSF63380">
    <property type="entry name" value="Riboflavin synthase domain-like"/>
    <property type="match status" value="1"/>
</dbReference>
<dbReference type="Proteomes" id="UP000199138">
    <property type="component" value="Unassembled WGS sequence"/>
</dbReference>
<dbReference type="InterPro" id="IPR007037">
    <property type="entry name" value="SIP_rossman_dom"/>
</dbReference>
<name>A0A1I7IT22_9FLAO</name>
<accession>A0A1I7IT22</accession>
<keyword evidence="5" id="KW-1185">Reference proteome</keyword>
<dbReference type="STRING" id="1224947.SAMN05216480_12130"/>
<evidence type="ECO:0000259" key="3">
    <source>
        <dbReference type="Pfam" id="PF08021"/>
    </source>
</evidence>
<sequence>MEKPQMMKAVLTVKEKIYLTPHYIRVILEGEDLSIYEAANVGDNNKIVIPKDKLQKIQLPDGPPKGASDFYIRTYTMRYLDVNKNEMAIDFVMHGETGPASSWAIHAEKGDELGVLMKAKRKPIVQPADWYLLIGDHTALPVISTILENLPATTKGKVLLEVHSSEDVILLQKPAGVEIKWIFNSNPGETAPLLEAFQTEEIPDMESKFVYAAAEYHTIKEIQESLRSNPKLERKDWYAFSYWKYGIAEDASAMERRAISK</sequence>
<dbReference type="InterPro" id="IPR013113">
    <property type="entry name" value="SIP_FAD-bd"/>
</dbReference>
<dbReference type="InterPro" id="IPR039374">
    <property type="entry name" value="SIP_fam"/>
</dbReference>
<proteinExistence type="inferred from homology"/>
<dbReference type="PANTHER" id="PTHR30157">
    <property type="entry name" value="FERRIC REDUCTASE, NADPH-DEPENDENT"/>
    <property type="match status" value="1"/>
</dbReference>
<evidence type="ECO:0000256" key="1">
    <source>
        <dbReference type="ARBA" id="ARBA00035644"/>
    </source>
</evidence>
<dbReference type="Gene3D" id="2.40.30.10">
    <property type="entry name" value="Translation factors"/>
    <property type="match status" value="1"/>
</dbReference>
<gene>
    <name evidence="4" type="ORF">SAMN05216480_12130</name>
</gene>